<dbReference type="GO" id="GO:0070475">
    <property type="term" value="P:rRNA base methylation"/>
    <property type="evidence" value="ECO:0007669"/>
    <property type="project" value="TreeGrafter"/>
</dbReference>
<dbReference type="EMBL" id="BJVC01000001">
    <property type="protein sequence ID" value="GEL01618.1"/>
    <property type="molecule type" value="Genomic_DNA"/>
</dbReference>
<dbReference type="NCBIfam" id="TIGR00046">
    <property type="entry name" value="RsmE family RNA methyltransferase"/>
    <property type="match status" value="1"/>
</dbReference>
<evidence type="ECO:0000256" key="6">
    <source>
        <dbReference type="ARBA" id="ARBA00022552"/>
    </source>
</evidence>
<dbReference type="RefSeq" id="WP_147092539.1">
    <property type="nucleotide sequence ID" value="NZ_BJVC01000001.1"/>
</dbReference>
<keyword evidence="9 12" id="KW-0949">S-adenosyl-L-methionine</keyword>
<dbReference type="PANTHER" id="PTHR30027">
    <property type="entry name" value="RIBOSOMAL RNA SMALL SUBUNIT METHYLTRANSFERASE E"/>
    <property type="match status" value="1"/>
</dbReference>
<name>A0A511BUI1_9PROT</name>
<dbReference type="Pfam" id="PF20260">
    <property type="entry name" value="PUA_4"/>
    <property type="match status" value="1"/>
</dbReference>
<dbReference type="SUPFAM" id="SSF75217">
    <property type="entry name" value="alpha/beta knot"/>
    <property type="match status" value="1"/>
</dbReference>
<keyword evidence="6 12" id="KW-0698">rRNA processing</keyword>
<keyword evidence="5 12" id="KW-0963">Cytoplasm</keyword>
<dbReference type="InterPro" id="IPR046886">
    <property type="entry name" value="RsmE_MTase_dom"/>
</dbReference>
<evidence type="ECO:0000256" key="8">
    <source>
        <dbReference type="ARBA" id="ARBA00022679"/>
    </source>
</evidence>
<dbReference type="PIRSF" id="PIRSF015601">
    <property type="entry name" value="MTase_slr0722"/>
    <property type="match status" value="1"/>
</dbReference>
<keyword evidence="8 12" id="KW-0808">Transferase</keyword>
<evidence type="ECO:0000256" key="12">
    <source>
        <dbReference type="PIRNR" id="PIRNR015601"/>
    </source>
</evidence>
<feature type="domain" description="Ribosomal RNA small subunit methyltransferase E PUA-like" evidence="14">
    <location>
        <begin position="29"/>
        <end position="65"/>
    </location>
</feature>
<comment type="similarity">
    <text evidence="2 12">Belongs to the RNA methyltransferase RsmE family.</text>
</comment>
<dbReference type="Gene3D" id="3.40.1280.10">
    <property type="match status" value="1"/>
</dbReference>
<evidence type="ECO:0000256" key="9">
    <source>
        <dbReference type="ARBA" id="ARBA00022691"/>
    </source>
</evidence>
<evidence type="ECO:0000256" key="5">
    <source>
        <dbReference type="ARBA" id="ARBA00022490"/>
    </source>
</evidence>
<evidence type="ECO:0000256" key="1">
    <source>
        <dbReference type="ARBA" id="ARBA00004496"/>
    </source>
</evidence>
<reference evidence="15 16" key="1">
    <citation type="submission" date="2019-07" db="EMBL/GenBank/DDBJ databases">
        <title>Whole genome shotgun sequence of Swaminathania salitolerans NBRC 104436.</title>
        <authorList>
            <person name="Hosoyama A."/>
            <person name="Uohara A."/>
            <person name="Ohji S."/>
            <person name="Ichikawa N."/>
        </authorList>
    </citation>
    <scope>NUCLEOTIDE SEQUENCE [LARGE SCALE GENOMIC DNA]</scope>
    <source>
        <strain evidence="15 16">NBRC 104436</strain>
    </source>
</reference>
<keyword evidence="7 12" id="KW-0489">Methyltransferase</keyword>
<protein>
    <recommendedName>
        <fullName evidence="4 12">Ribosomal RNA small subunit methyltransferase E</fullName>
        <ecNumber evidence="3 12">2.1.1.193</ecNumber>
    </recommendedName>
</protein>
<dbReference type="InterPro" id="IPR046887">
    <property type="entry name" value="RsmE_PUA-like"/>
</dbReference>
<dbReference type="SUPFAM" id="SSF88697">
    <property type="entry name" value="PUA domain-like"/>
    <property type="match status" value="1"/>
</dbReference>
<evidence type="ECO:0000256" key="11">
    <source>
        <dbReference type="ARBA" id="ARBA00047944"/>
    </source>
</evidence>
<dbReference type="Proteomes" id="UP000321405">
    <property type="component" value="Unassembled WGS sequence"/>
</dbReference>
<dbReference type="InterPro" id="IPR029028">
    <property type="entry name" value="Alpha/beta_knot_MTases"/>
</dbReference>
<organism evidence="15 16">
    <name type="scientific">Swaminathania salitolerans</name>
    <dbReference type="NCBI Taxonomy" id="182838"/>
    <lineage>
        <taxon>Bacteria</taxon>
        <taxon>Pseudomonadati</taxon>
        <taxon>Pseudomonadota</taxon>
        <taxon>Alphaproteobacteria</taxon>
        <taxon>Acetobacterales</taxon>
        <taxon>Acetobacteraceae</taxon>
        <taxon>Swaminathania</taxon>
    </lineage>
</organism>
<dbReference type="InterPro" id="IPR006700">
    <property type="entry name" value="RsmE"/>
</dbReference>
<evidence type="ECO:0000313" key="15">
    <source>
        <dbReference type="EMBL" id="GEL01618.1"/>
    </source>
</evidence>
<evidence type="ECO:0000256" key="2">
    <source>
        <dbReference type="ARBA" id="ARBA00005528"/>
    </source>
</evidence>
<comment type="subcellular location">
    <subcellularLocation>
        <location evidence="1 12">Cytoplasm</location>
    </subcellularLocation>
</comment>
<gene>
    <name evidence="15" type="ORF">SSA02_07810</name>
</gene>
<dbReference type="Gene3D" id="2.40.240.20">
    <property type="entry name" value="Hypothetical PUA domain-like, domain 1"/>
    <property type="match status" value="1"/>
</dbReference>
<comment type="function">
    <text evidence="10 12">Specifically methylates the N3 position of the uracil ring of uridine 1498 (m3U1498) in 16S rRNA. Acts on the fully assembled 30S ribosomal subunit.</text>
</comment>
<sequence>MQDSPRLHLAPETLQGQAGETIALAPGHVRYLATVLRLGEGDLIRVFNVRAGEWEARLGALRKERGSATLVRQLRPPSLPSGDVTLLFAPLKRDATDLVIRMGTELGVTRFCPVVTDRTNTHRINDERLSAIAAEAAEQCERLDVPEIAPLEPLTRHLQDWPDTMPVYLALERHETGDRDGTPARPCDPVPESYGLLIGPEGGFSEGERRFLLEHPRIQAISLGALVLRADTAVATGLAQLAFRARRSI</sequence>
<dbReference type="GO" id="GO:0070042">
    <property type="term" value="F:rRNA (uridine-N3-)-methyltransferase activity"/>
    <property type="evidence" value="ECO:0007669"/>
    <property type="project" value="TreeGrafter"/>
</dbReference>
<evidence type="ECO:0000256" key="3">
    <source>
        <dbReference type="ARBA" id="ARBA00012328"/>
    </source>
</evidence>
<dbReference type="Pfam" id="PF04452">
    <property type="entry name" value="Methyltrans_RNA"/>
    <property type="match status" value="1"/>
</dbReference>
<dbReference type="CDD" id="cd18084">
    <property type="entry name" value="RsmE-like"/>
    <property type="match status" value="1"/>
</dbReference>
<evidence type="ECO:0000256" key="7">
    <source>
        <dbReference type="ARBA" id="ARBA00022603"/>
    </source>
</evidence>
<comment type="caution">
    <text evidence="15">The sequence shown here is derived from an EMBL/GenBank/DDBJ whole genome shotgun (WGS) entry which is preliminary data.</text>
</comment>
<dbReference type="InterPro" id="IPR029026">
    <property type="entry name" value="tRNA_m1G_MTases_N"/>
</dbReference>
<evidence type="ECO:0000259" key="13">
    <source>
        <dbReference type="Pfam" id="PF04452"/>
    </source>
</evidence>
<dbReference type="EC" id="2.1.1.193" evidence="3 12"/>
<dbReference type="InterPro" id="IPR015947">
    <property type="entry name" value="PUA-like_sf"/>
</dbReference>
<dbReference type="AlphaFoldDB" id="A0A511BUI1"/>
<feature type="domain" description="Ribosomal RNA small subunit methyltransferase E methyltransferase" evidence="13">
    <location>
        <begin position="80"/>
        <end position="239"/>
    </location>
</feature>
<evidence type="ECO:0000256" key="10">
    <source>
        <dbReference type="ARBA" id="ARBA00025699"/>
    </source>
</evidence>
<keyword evidence="16" id="KW-1185">Reference proteome</keyword>
<accession>A0A511BUI1</accession>
<dbReference type="OrthoDB" id="9815641at2"/>
<comment type="catalytic activity">
    <reaction evidence="11 12">
        <text>uridine(1498) in 16S rRNA + S-adenosyl-L-methionine = N(3)-methyluridine(1498) in 16S rRNA + S-adenosyl-L-homocysteine + H(+)</text>
        <dbReference type="Rhea" id="RHEA:42920"/>
        <dbReference type="Rhea" id="RHEA-COMP:10283"/>
        <dbReference type="Rhea" id="RHEA-COMP:10284"/>
        <dbReference type="ChEBI" id="CHEBI:15378"/>
        <dbReference type="ChEBI" id="CHEBI:57856"/>
        <dbReference type="ChEBI" id="CHEBI:59789"/>
        <dbReference type="ChEBI" id="CHEBI:65315"/>
        <dbReference type="ChEBI" id="CHEBI:74502"/>
        <dbReference type="EC" id="2.1.1.193"/>
    </reaction>
</comment>
<proteinExistence type="inferred from homology"/>
<evidence type="ECO:0000259" key="14">
    <source>
        <dbReference type="Pfam" id="PF20260"/>
    </source>
</evidence>
<evidence type="ECO:0000313" key="16">
    <source>
        <dbReference type="Proteomes" id="UP000321405"/>
    </source>
</evidence>
<evidence type="ECO:0000256" key="4">
    <source>
        <dbReference type="ARBA" id="ARBA00013673"/>
    </source>
</evidence>
<dbReference type="PANTHER" id="PTHR30027:SF3">
    <property type="entry name" value="16S RRNA (URACIL(1498)-N(3))-METHYLTRANSFERASE"/>
    <property type="match status" value="1"/>
</dbReference>
<dbReference type="GO" id="GO:0005737">
    <property type="term" value="C:cytoplasm"/>
    <property type="evidence" value="ECO:0007669"/>
    <property type="project" value="UniProtKB-SubCell"/>
</dbReference>